<sequence length="114" mass="13648">MPNRPNVPAVISRLYKQRNAAERLFNKLKHFRAVAARYEKRDDNFLTSIRIWLRSYESTAKIIFLAQGSLRSHCTSLSEYNKFESTYRIDDRIYIINLILYSWYGYRGGVYIRK</sequence>
<evidence type="ECO:0000313" key="1">
    <source>
        <dbReference type="EMBL" id="TNV13040.1"/>
    </source>
</evidence>
<organism evidence="1 2">
    <name type="scientific">Brucella pecoris</name>
    <dbReference type="NCBI Taxonomy" id="867683"/>
    <lineage>
        <taxon>Bacteria</taxon>
        <taxon>Pseudomonadati</taxon>
        <taxon>Pseudomonadota</taxon>
        <taxon>Alphaproteobacteria</taxon>
        <taxon>Hyphomicrobiales</taxon>
        <taxon>Brucellaceae</taxon>
        <taxon>Brucella/Ochrobactrum group</taxon>
        <taxon>Brucella</taxon>
    </lineage>
</organism>
<evidence type="ECO:0000313" key="2">
    <source>
        <dbReference type="Proteomes" id="UP000313390"/>
    </source>
</evidence>
<dbReference type="AlphaFoldDB" id="A0A5C5CNV3"/>
<name>A0A5C5CNV3_9HYPH</name>
<dbReference type="OrthoDB" id="9798237at2"/>
<comment type="caution">
    <text evidence="1">The sequence shown here is derived from an EMBL/GenBank/DDBJ whole genome shotgun (WGS) entry which is preliminary data.</text>
</comment>
<dbReference type="EMBL" id="VEWK01000004">
    <property type="protein sequence ID" value="TNV13040.1"/>
    <property type="molecule type" value="Genomic_DNA"/>
</dbReference>
<gene>
    <name evidence="1" type="ORF">FIB18_10960</name>
</gene>
<dbReference type="Proteomes" id="UP000313390">
    <property type="component" value="Unassembled WGS sequence"/>
</dbReference>
<reference evidence="1 2" key="1">
    <citation type="journal article" date="2011" name="Int. J. Syst. Evol. Microbiol.">
        <title>Ochrobactrum pecoris sp. nov., isolated from farm animals.</title>
        <authorList>
            <person name="Kampfer P."/>
            <person name="Huber B."/>
            <person name="Busse H.J."/>
            <person name="Scholz H.C."/>
            <person name="Tomaso H."/>
            <person name="Hotzel H."/>
            <person name="Melzer F."/>
        </authorList>
    </citation>
    <scope>NUCLEOTIDE SEQUENCE [LARGE SCALE GENOMIC DNA]</scope>
    <source>
        <strain evidence="1 2">08RB2639</strain>
    </source>
</reference>
<protein>
    <submittedName>
        <fullName evidence="1">Transposase</fullName>
    </submittedName>
</protein>
<accession>A0A5C5CNV3</accession>
<proteinExistence type="predicted"/>